<sequence length="185" mass="21446">MNPAERIIKVLEQENLRPEIKDGAIKWQNIHGDQCRIFEQDIAVNEEKLAWLESDGWAYHLLRIMENGEVFNWTPETYNPVFGCFCLLLEWYNGHLIFIYQEKHKIYICSIHNQQVKHFSFSGEDIERKGNLISFAAHGDLLRNKVSIIQIPELVQLDPVSQTAAKQMGLLPQGLNRPDGFLKAK</sequence>
<reference evidence="1 2" key="1">
    <citation type="submission" date="2016-11" db="EMBL/GenBank/DDBJ databases">
        <authorList>
            <person name="Jaros S."/>
            <person name="Januszkiewicz K."/>
            <person name="Wedrychowicz H."/>
        </authorList>
    </citation>
    <scope>NUCLEOTIDE SEQUENCE [LARGE SCALE GENOMIC DNA]</scope>
    <source>
        <strain evidence="1 2">DSM 24787</strain>
    </source>
</reference>
<gene>
    <name evidence="1" type="ORF">SAMN04488055_3527</name>
</gene>
<protein>
    <submittedName>
        <fullName evidence="1">Uncharacterized protein</fullName>
    </submittedName>
</protein>
<dbReference type="AlphaFoldDB" id="A0A1N6J0Y5"/>
<dbReference type="OrthoDB" id="1493680at2"/>
<evidence type="ECO:0000313" key="2">
    <source>
        <dbReference type="Proteomes" id="UP000185003"/>
    </source>
</evidence>
<proteinExistence type="predicted"/>
<name>A0A1N6J0Y5_9BACT</name>
<keyword evidence="2" id="KW-1185">Reference proteome</keyword>
<evidence type="ECO:0000313" key="1">
    <source>
        <dbReference type="EMBL" id="SIO37895.1"/>
    </source>
</evidence>
<dbReference type="EMBL" id="FSRA01000002">
    <property type="protein sequence ID" value="SIO37895.1"/>
    <property type="molecule type" value="Genomic_DNA"/>
</dbReference>
<accession>A0A1N6J0Y5</accession>
<dbReference type="STRING" id="536979.SAMN04488055_3527"/>
<dbReference type="Proteomes" id="UP000185003">
    <property type="component" value="Unassembled WGS sequence"/>
</dbReference>
<dbReference type="RefSeq" id="WP_074240759.1">
    <property type="nucleotide sequence ID" value="NZ_FSRA01000002.1"/>
</dbReference>
<organism evidence="1 2">
    <name type="scientific">Chitinophaga niabensis</name>
    <dbReference type="NCBI Taxonomy" id="536979"/>
    <lineage>
        <taxon>Bacteria</taxon>
        <taxon>Pseudomonadati</taxon>
        <taxon>Bacteroidota</taxon>
        <taxon>Chitinophagia</taxon>
        <taxon>Chitinophagales</taxon>
        <taxon>Chitinophagaceae</taxon>
        <taxon>Chitinophaga</taxon>
    </lineage>
</organism>